<dbReference type="GO" id="GO:0003700">
    <property type="term" value="F:DNA-binding transcription factor activity"/>
    <property type="evidence" value="ECO:0007669"/>
    <property type="project" value="TreeGrafter"/>
</dbReference>
<dbReference type="CDD" id="cd00093">
    <property type="entry name" value="HTH_XRE"/>
    <property type="match status" value="1"/>
</dbReference>
<dbReference type="Pfam" id="PF01381">
    <property type="entry name" value="HTH_3"/>
    <property type="match status" value="1"/>
</dbReference>
<dbReference type="PROSITE" id="PS50943">
    <property type="entry name" value="HTH_CROC1"/>
    <property type="match status" value="1"/>
</dbReference>
<dbReference type="EMBL" id="CP018911">
    <property type="protein sequence ID" value="AZU04711.1"/>
    <property type="molecule type" value="Genomic_DNA"/>
</dbReference>
<dbReference type="GO" id="GO:0003677">
    <property type="term" value="F:DNA binding"/>
    <property type="evidence" value="ECO:0007669"/>
    <property type="project" value="UniProtKB-KW"/>
</dbReference>
<evidence type="ECO:0000313" key="3">
    <source>
        <dbReference type="Proteomes" id="UP000286954"/>
    </source>
</evidence>
<dbReference type="AlphaFoldDB" id="A0A3T0EBB5"/>
<organism evidence="2 3">
    <name type="scientific">Glycocaulis alkaliphilus</name>
    <dbReference type="NCBI Taxonomy" id="1434191"/>
    <lineage>
        <taxon>Bacteria</taxon>
        <taxon>Pseudomonadati</taxon>
        <taxon>Pseudomonadota</taxon>
        <taxon>Alphaproteobacteria</taxon>
        <taxon>Maricaulales</taxon>
        <taxon>Maricaulaceae</taxon>
        <taxon>Glycocaulis</taxon>
    </lineage>
</organism>
<dbReference type="OrthoDB" id="407979at2"/>
<evidence type="ECO:0000313" key="2">
    <source>
        <dbReference type="EMBL" id="AZU04711.1"/>
    </source>
</evidence>
<evidence type="ECO:0000256" key="1">
    <source>
        <dbReference type="ARBA" id="ARBA00023125"/>
    </source>
</evidence>
<dbReference type="PANTHER" id="PTHR46797">
    <property type="entry name" value="HTH-TYPE TRANSCRIPTIONAL REGULATOR"/>
    <property type="match status" value="1"/>
</dbReference>
<protein>
    <submittedName>
        <fullName evidence="2">Helix-turn-helix domain-containing protein</fullName>
    </submittedName>
</protein>
<dbReference type="PANTHER" id="PTHR46797:SF1">
    <property type="entry name" value="METHYLPHOSPHONATE SYNTHASE"/>
    <property type="match status" value="1"/>
</dbReference>
<dbReference type="RefSeq" id="WP_127567874.1">
    <property type="nucleotide sequence ID" value="NZ_BMFB01000001.1"/>
</dbReference>
<name>A0A3T0EBB5_9PROT</name>
<dbReference type="InterPro" id="IPR050807">
    <property type="entry name" value="TransReg_Diox_bact_type"/>
</dbReference>
<gene>
    <name evidence="2" type="ORF">X907_2196</name>
</gene>
<dbReference type="SUPFAM" id="SSF47413">
    <property type="entry name" value="lambda repressor-like DNA-binding domains"/>
    <property type="match status" value="1"/>
</dbReference>
<keyword evidence="1" id="KW-0238">DNA-binding</keyword>
<accession>A0A3T0EBB5</accession>
<dbReference type="Proteomes" id="UP000286954">
    <property type="component" value="Chromosome"/>
</dbReference>
<keyword evidence="3" id="KW-1185">Reference proteome</keyword>
<dbReference type="KEGG" id="gak:X907_2196"/>
<dbReference type="SMART" id="SM00530">
    <property type="entry name" value="HTH_XRE"/>
    <property type="match status" value="1"/>
</dbReference>
<dbReference type="Gene3D" id="1.10.260.40">
    <property type="entry name" value="lambda repressor-like DNA-binding domains"/>
    <property type="match status" value="1"/>
</dbReference>
<dbReference type="InterPro" id="IPR001387">
    <property type="entry name" value="Cro/C1-type_HTH"/>
</dbReference>
<reference evidence="2 3" key="1">
    <citation type="submission" date="2016-12" db="EMBL/GenBank/DDBJ databases">
        <title>The genome of dimorphic prosthecate Glycocaulis alkaliphilus 6b-8t, isolated from crude oil dictates its adaptability in petroleum environments.</title>
        <authorList>
            <person name="Wu X.-L."/>
            <person name="Geng S."/>
        </authorList>
    </citation>
    <scope>NUCLEOTIDE SEQUENCE [LARGE SCALE GENOMIC DNA]</scope>
    <source>
        <strain evidence="2 3">6B-8</strain>
    </source>
</reference>
<proteinExistence type="predicted"/>
<sequence>MQTITTPSGEKLVVIPLEQYEALLDAADIAAAGKVSARVRSGEEELVPASVVAELVAGGNPVRIWRRHRGLTARTLASKAGISPAFLSEIETGRKEGSVSALKRLAGALNVDLDDLV</sequence>
<dbReference type="GO" id="GO:0005829">
    <property type="term" value="C:cytosol"/>
    <property type="evidence" value="ECO:0007669"/>
    <property type="project" value="TreeGrafter"/>
</dbReference>
<dbReference type="InterPro" id="IPR010982">
    <property type="entry name" value="Lambda_DNA-bd_dom_sf"/>
</dbReference>